<keyword evidence="3 6" id="KW-0378">Hydrolase</keyword>
<sequence>MPAVASGAGPETGASPIEESLEGMMSRLDVILAADALTDRTLVELMAVYNNVAYVFLYLEAVDDDENFTRLLPWRRAFYQDQELTARIVRRLREMRCADPRLDALREEYLAELTAAERRDPAEDGRLDDLLDEAKAVLAQVQDDRREILRRVGVRAGQADPAAVYYTVLGTMKSTVTRDKLARVWAAARDARQPALLAALDAMVAARRRRSARAGHPNVAAGTLARCRVSEAEIAAFVTSGLETALAAHAEVEAEIAAVTGATSRPMEHFGFAMRTVFGAEPAPTFGVGECLDFLFDVTRAVFGLTLTRRPSGHPHLIKVAVRDADDEIGDILFDLWDTDRRMPGPNHTLGLRARTDWSGLVQRPVAYVSCRFHADAGGTGHLTFQNVHGMFHEFGHALNHLLLRTGVPFRSGLESLPPERLEVLSMWFEKWAYHPEFARRLALGPGSEEQWARCVRIKMFEGRAGLLEQAVTAALDLEVHRSDTGGLRDAFDRLDGRYGIGRHYLLGDVAAYFTWPMYVANPGANFSYLWGAADSAGKFAAFRELSLAEITTRPDLRRILAPCFDADTPAEVPASEAVFRLYGSSALTG</sequence>
<comment type="similarity">
    <text evidence="6">Belongs to the peptidase M3 family.</text>
</comment>
<dbReference type="PANTHER" id="PTHR11804:SF84">
    <property type="entry name" value="SACCHAROLYSIN"/>
    <property type="match status" value="1"/>
</dbReference>
<keyword evidence="5 6" id="KW-0482">Metalloprotease</keyword>
<keyword evidence="2 6" id="KW-0479">Metal-binding</keyword>
<comment type="cofactor">
    <cofactor evidence="6">
        <name>Zn(2+)</name>
        <dbReference type="ChEBI" id="CHEBI:29105"/>
    </cofactor>
    <text evidence="6">Binds 1 zinc ion.</text>
</comment>
<dbReference type="GO" id="GO:0004222">
    <property type="term" value="F:metalloendopeptidase activity"/>
    <property type="evidence" value="ECO:0007669"/>
    <property type="project" value="InterPro"/>
</dbReference>
<evidence type="ECO:0000256" key="4">
    <source>
        <dbReference type="ARBA" id="ARBA00022833"/>
    </source>
</evidence>
<dbReference type="PANTHER" id="PTHR11804">
    <property type="entry name" value="PROTEASE M3 THIMET OLIGOPEPTIDASE-RELATED"/>
    <property type="match status" value="1"/>
</dbReference>
<accession>A0A3Q9C685</accession>
<evidence type="ECO:0000259" key="7">
    <source>
        <dbReference type="Pfam" id="PF01432"/>
    </source>
</evidence>
<evidence type="ECO:0000313" key="9">
    <source>
        <dbReference type="Proteomes" id="UP000280197"/>
    </source>
</evidence>
<dbReference type="InterPro" id="IPR045090">
    <property type="entry name" value="Pept_M3A_M3B"/>
</dbReference>
<proteinExistence type="inferred from homology"/>
<organism evidence="8 9">
    <name type="scientific">Streptomyces aquilus</name>
    <dbReference type="NCBI Taxonomy" id="2548456"/>
    <lineage>
        <taxon>Bacteria</taxon>
        <taxon>Bacillati</taxon>
        <taxon>Actinomycetota</taxon>
        <taxon>Actinomycetes</taxon>
        <taxon>Kitasatosporales</taxon>
        <taxon>Streptomycetaceae</taxon>
        <taxon>Streptomyces</taxon>
    </lineage>
</organism>
<keyword evidence="9" id="KW-1185">Reference proteome</keyword>
<dbReference type="GO" id="GO:0006518">
    <property type="term" value="P:peptide metabolic process"/>
    <property type="evidence" value="ECO:0007669"/>
    <property type="project" value="TreeGrafter"/>
</dbReference>
<evidence type="ECO:0000256" key="3">
    <source>
        <dbReference type="ARBA" id="ARBA00022801"/>
    </source>
</evidence>
<evidence type="ECO:0000256" key="1">
    <source>
        <dbReference type="ARBA" id="ARBA00022670"/>
    </source>
</evidence>
<dbReference type="Gene3D" id="1.10.1370.40">
    <property type="match status" value="1"/>
</dbReference>
<evidence type="ECO:0000313" key="8">
    <source>
        <dbReference type="EMBL" id="AZP22682.1"/>
    </source>
</evidence>
<dbReference type="AlphaFoldDB" id="A0A3Q9C685"/>
<dbReference type="EMBL" id="CP034463">
    <property type="protein sequence ID" value="AZP22682.1"/>
    <property type="molecule type" value="Genomic_DNA"/>
</dbReference>
<feature type="domain" description="Peptidase M3A/M3B catalytic" evidence="7">
    <location>
        <begin position="173"/>
        <end position="485"/>
    </location>
</feature>
<dbReference type="SUPFAM" id="SSF55486">
    <property type="entry name" value="Metalloproteases ('zincins'), catalytic domain"/>
    <property type="match status" value="1"/>
</dbReference>
<dbReference type="GO" id="GO:0046872">
    <property type="term" value="F:metal ion binding"/>
    <property type="evidence" value="ECO:0007669"/>
    <property type="project" value="UniProtKB-UniRule"/>
</dbReference>
<evidence type="ECO:0000256" key="5">
    <source>
        <dbReference type="ARBA" id="ARBA00023049"/>
    </source>
</evidence>
<evidence type="ECO:0000256" key="6">
    <source>
        <dbReference type="RuleBase" id="RU003435"/>
    </source>
</evidence>
<name>A0A3Q9C685_9ACTN</name>
<keyword evidence="1 6" id="KW-0645">Protease</keyword>
<evidence type="ECO:0000256" key="2">
    <source>
        <dbReference type="ARBA" id="ARBA00022723"/>
    </source>
</evidence>
<dbReference type="Pfam" id="PF01432">
    <property type="entry name" value="Peptidase_M3"/>
    <property type="match status" value="1"/>
</dbReference>
<dbReference type="GO" id="GO:0006508">
    <property type="term" value="P:proteolysis"/>
    <property type="evidence" value="ECO:0007669"/>
    <property type="project" value="UniProtKB-KW"/>
</dbReference>
<protein>
    <recommendedName>
        <fullName evidence="7">Peptidase M3A/M3B catalytic domain-containing protein</fullName>
    </recommendedName>
</protein>
<gene>
    <name evidence="8" type="ORF">EJC51_45540</name>
</gene>
<reference evidence="8 9" key="1">
    <citation type="submission" date="2018-12" db="EMBL/GenBank/DDBJ databases">
        <authorList>
            <person name="Li K."/>
        </authorList>
    </citation>
    <scope>NUCLEOTIDE SEQUENCE [LARGE SCALE GENOMIC DNA]</scope>
    <source>
        <strain evidence="9">CR22</strain>
    </source>
</reference>
<dbReference type="RefSeq" id="WP_126276483.1">
    <property type="nucleotide sequence ID" value="NZ_CP034463.1"/>
</dbReference>
<dbReference type="KEGG" id="saqu:EJC51_45540"/>
<keyword evidence="4 6" id="KW-0862">Zinc</keyword>
<dbReference type="Proteomes" id="UP000280197">
    <property type="component" value="Chromosome"/>
</dbReference>
<dbReference type="InterPro" id="IPR001567">
    <property type="entry name" value="Pept_M3A_M3B_dom"/>
</dbReference>